<evidence type="ECO:0000256" key="4">
    <source>
        <dbReference type="SAM" id="MobiDB-lite"/>
    </source>
</evidence>
<feature type="repeat" description="TPR" evidence="3">
    <location>
        <begin position="324"/>
        <end position="357"/>
    </location>
</feature>
<evidence type="ECO:0000256" key="1">
    <source>
        <dbReference type="ARBA" id="ARBA00022737"/>
    </source>
</evidence>
<feature type="repeat" description="TPR" evidence="3">
    <location>
        <begin position="359"/>
        <end position="392"/>
    </location>
</feature>
<dbReference type="PANTHER" id="PTHR14027">
    <property type="entry name" value="RNA POLYMERASE-ASSOCIATED PROTEIN CTR9"/>
    <property type="match status" value="1"/>
</dbReference>
<evidence type="ECO:0008006" key="8">
    <source>
        <dbReference type="Google" id="ProtNLM"/>
    </source>
</evidence>
<name>A0A813RLI6_9BILA</name>
<evidence type="ECO:0000313" key="7">
    <source>
        <dbReference type="Proteomes" id="UP000663829"/>
    </source>
</evidence>
<dbReference type="GO" id="GO:0006368">
    <property type="term" value="P:transcription elongation by RNA polymerase II"/>
    <property type="evidence" value="ECO:0007669"/>
    <property type="project" value="TreeGrafter"/>
</dbReference>
<dbReference type="GO" id="GO:0006355">
    <property type="term" value="P:regulation of DNA-templated transcription"/>
    <property type="evidence" value="ECO:0007669"/>
    <property type="project" value="InterPro"/>
</dbReference>
<dbReference type="Proteomes" id="UP000663829">
    <property type="component" value="Unassembled WGS sequence"/>
</dbReference>
<proteinExistence type="predicted"/>
<dbReference type="GO" id="GO:0000993">
    <property type="term" value="F:RNA polymerase II complex binding"/>
    <property type="evidence" value="ECO:0007669"/>
    <property type="project" value="TreeGrafter"/>
</dbReference>
<protein>
    <recommendedName>
        <fullName evidence="8">RNA polymerase-associated protein CTR9-like protein</fullName>
    </recommendedName>
</protein>
<dbReference type="GO" id="GO:0016593">
    <property type="term" value="C:Cdc73/Paf1 complex"/>
    <property type="evidence" value="ECO:0007669"/>
    <property type="project" value="TreeGrafter"/>
</dbReference>
<dbReference type="EMBL" id="CAJNOQ010000295">
    <property type="protein sequence ID" value="CAF0783757.1"/>
    <property type="molecule type" value="Genomic_DNA"/>
</dbReference>
<dbReference type="Proteomes" id="UP000681722">
    <property type="component" value="Unassembled WGS sequence"/>
</dbReference>
<feature type="repeat" description="TPR" evidence="3">
    <location>
        <begin position="216"/>
        <end position="249"/>
    </location>
</feature>
<feature type="region of interest" description="Disordered" evidence="4">
    <location>
        <begin position="910"/>
        <end position="1197"/>
    </location>
</feature>
<feature type="compositionally biased region" description="Basic residues" evidence="4">
    <location>
        <begin position="971"/>
        <end position="982"/>
    </location>
</feature>
<dbReference type="PROSITE" id="PS50005">
    <property type="entry name" value="TPR"/>
    <property type="match status" value="3"/>
</dbReference>
<dbReference type="SUPFAM" id="SSF48452">
    <property type="entry name" value="TPR-like"/>
    <property type="match status" value="2"/>
</dbReference>
<feature type="compositionally biased region" description="Polar residues" evidence="4">
    <location>
        <begin position="1061"/>
        <end position="1077"/>
    </location>
</feature>
<accession>A0A813RLI6</accession>
<comment type="caution">
    <text evidence="5">The sequence shown here is derived from an EMBL/GenBank/DDBJ whole genome shotgun (WGS) entry which is preliminary data.</text>
</comment>
<dbReference type="EMBL" id="CAJOBC010000295">
    <property type="protein sequence ID" value="CAF3567300.1"/>
    <property type="molecule type" value="Genomic_DNA"/>
</dbReference>
<feature type="compositionally biased region" description="Low complexity" evidence="4">
    <location>
        <begin position="79"/>
        <end position="88"/>
    </location>
</feature>
<keyword evidence="7" id="KW-1185">Reference proteome</keyword>
<dbReference type="FunFam" id="1.25.40.10:FF:000289">
    <property type="entry name" value="RNA polymerase-associated protein CTR9 homolog"/>
    <property type="match status" value="1"/>
</dbReference>
<feature type="compositionally biased region" description="Basic and acidic residues" evidence="4">
    <location>
        <begin position="89"/>
        <end position="98"/>
    </location>
</feature>
<keyword evidence="2 3" id="KW-0802">TPR repeat</keyword>
<organism evidence="5 7">
    <name type="scientific">Didymodactylos carnosus</name>
    <dbReference type="NCBI Taxonomy" id="1234261"/>
    <lineage>
        <taxon>Eukaryota</taxon>
        <taxon>Metazoa</taxon>
        <taxon>Spiralia</taxon>
        <taxon>Gnathifera</taxon>
        <taxon>Rotifera</taxon>
        <taxon>Eurotatoria</taxon>
        <taxon>Bdelloidea</taxon>
        <taxon>Philodinida</taxon>
        <taxon>Philodinidae</taxon>
        <taxon>Didymodactylos</taxon>
    </lineage>
</organism>
<dbReference type="Gene3D" id="1.25.40.10">
    <property type="entry name" value="Tetratricopeptide repeat domain"/>
    <property type="match status" value="4"/>
</dbReference>
<gene>
    <name evidence="5" type="ORF">GPM918_LOCUS2615</name>
    <name evidence="6" type="ORF">SRO942_LOCUS2615</name>
</gene>
<dbReference type="Pfam" id="PF13181">
    <property type="entry name" value="TPR_8"/>
    <property type="match status" value="3"/>
</dbReference>
<dbReference type="InterPro" id="IPR031101">
    <property type="entry name" value="Ctr9"/>
</dbReference>
<evidence type="ECO:0000313" key="6">
    <source>
        <dbReference type="EMBL" id="CAF3567300.1"/>
    </source>
</evidence>
<sequence length="1197" mass="139653">MTTSEVAQRSIEIPLHDSDEVIEVSLDQLPDGHEVLSILQQENCPLHIWVTLALEYYRQEKETDFVQILEAAKNEITNQKQQPQSHQQQTKEQRQHENDQMRCLDTLAAYYVKCGYKEKRGQKKRENFTQATLLYTHADKIMMYDLNHLLGRAYFCLLEGDKMDQAEAQFNFVLNQMPNNIPALLGRACISFNKKDYRSALNLYKRALKNCPENSASIRVGMANCFAKLNKLEKAELSFNRAIQIDPKCVGALVGLAILELNQKRNESIRNGVTKLSHAYQSDPQNPMVLNHLANHFFFKKDYQRVRQLAMHALNYTENEAMRSESCYHLARAHHAERDYEEAFRYYYQATHLAPEKFVLPHFGLGQMYLARSDFTNASDCFEKILKVHPNDHESMKILASIYAESSEIEKRDKAREYLKKVTQHDIHDIDSWIQLAEILEGVELQGALDAYLTASKLIRETHGVDTPVEILNNMGSLYYRLNNYEESKRCFEMGIQNADMAREAEPGYYNSILVTMRYNLARVCEASFEFDKAETLYKEILREHPKYVDCVLRLGCMARDRGQIYNASDWFKDALEINQNNPDAWTMIGNLHSAKQEWRPGQKKFERILHNSSTANDSYAMISLGNIWLQTLYIPTRDKDREKRHQTRALQVYKTVLKNDQRNIWAANGVGCVLAHKNYLNEARDIFAQVREATADFPDVWLNIAHIYVEQKQYIPAVQMYENCLKKFYKYNNVEVLTYLARALVKGNRLKEAHNALLNARRVSPHDLTLMYNVSLVQQKLAHETLKDENSTLTPVLQAIDQLKIAQKTFTWLAENGDPSRIDLNQSSQEARQCSDYLSQSTYHEIRARKKDEEEQFIRRKQDEERKKLREKQMYEEQERRRKDEERRQFERKKREEFVRNCNLLAVNETQEKAERQRPSGNKKRPKQVGEEEEFINDTHDLISNTEKQKKRMKKHTGGDDENERIAPKKKERKPPRKRKVRDNVSGSDEENDAPKPKKKLKERKTKVKITVSDDENDDNMQQEQETDELEGNEDEINENEDEDDDPKDKKRSKKKPRQNDSSGRYKSKATISSSESENEDNAKKTPNEEESGNEGQEKADDDDDEVEQNEQEDEEEQQPSEDEGDNSQVENENSPLNGDEEQEQADEQADEQEQDDVQQDDENEDQDQNDEAAEDENDETPQESRVEDLEISDED</sequence>
<evidence type="ECO:0000256" key="3">
    <source>
        <dbReference type="PROSITE-ProRule" id="PRU00339"/>
    </source>
</evidence>
<feature type="region of interest" description="Disordered" evidence="4">
    <location>
        <begin position="77"/>
        <end position="98"/>
    </location>
</feature>
<reference evidence="5" key="1">
    <citation type="submission" date="2021-02" db="EMBL/GenBank/DDBJ databases">
        <authorList>
            <person name="Nowell W R."/>
        </authorList>
    </citation>
    <scope>NUCLEOTIDE SEQUENCE</scope>
</reference>
<dbReference type="InterPro" id="IPR019734">
    <property type="entry name" value="TPR_rpt"/>
</dbReference>
<evidence type="ECO:0000313" key="5">
    <source>
        <dbReference type="EMBL" id="CAF0783757.1"/>
    </source>
</evidence>
<keyword evidence="1" id="KW-0677">Repeat</keyword>
<dbReference type="AlphaFoldDB" id="A0A813RLI6"/>
<feature type="compositionally biased region" description="Basic residues" evidence="4">
    <location>
        <begin position="998"/>
        <end position="1009"/>
    </location>
</feature>
<dbReference type="FunFam" id="1.25.40.10:FF:000322">
    <property type="entry name" value="RNA polymerase-associated protein CTR9 homolog"/>
    <property type="match status" value="1"/>
</dbReference>
<feature type="compositionally biased region" description="Acidic residues" evidence="4">
    <location>
        <begin position="1101"/>
        <end position="1127"/>
    </location>
</feature>
<dbReference type="OrthoDB" id="343875at2759"/>
<evidence type="ECO:0000256" key="2">
    <source>
        <dbReference type="ARBA" id="ARBA00022803"/>
    </source>
</evidence>
<feature type="region of interest" description="Disordered" evidence="4">
    <location>
        <begin position="866"/>
        <end position="892"/>
    </location>
</feature>
<dbReference type="InterPro" id="IPR011990">
    <property type="entry name" value="TPR-like_helical_dom_sf"/>
</dbReference>
<feature type="compositionally biased region" description="Polar residues" evidence="4">
    <location>
        <begin position="1128"/>
        <end position="1138"/>
    </location>
</feature>
<dbReference type="PANTHER" id="PTHR14027:SF2">
    <property type="entry name" value="RNA POLYMERASE-ASSOCIATED PROTEIN CTR9 HOMOLOG"/>
    <property type="match status" value="1"/>
</dbReference>
<feature type="compositionally biased region" description="Acidic residues" evidence="4">
    <location>
        <begin position="1140"/>
        <end position="1183"/>
    </location>
</feature>
<dbReference type="Pfam" id="PF13432">
    <property type="entry name" value="TPR_16"/>
    <property type="match status" value="1"/>
</dbReference>
<feature type="compositionally biased region" description="Acidic residues" evidence="4">
    <location>
        <begin position="1014"/>
        <end position="1047"/>
    </location>
</feature>
<dbReference type="SMART" id="SM00028">
    <property type="entry name" value="TPR"/>
    <property type="match status" value="10"/>
</dbReference>